<evidence type="ECO:0000313" key="12">
    <source>
        <dbReference type="EMBL" id="ADE57184.1"/>
    </source>
</evidence>
<dbReference type="SMART" id="SM00535">
    <property type="entry name" value="RIBOc"/>
    <property type="match status" value="1"/>
</dbReference>
<dbReference type="PROSITE" id="PS50137">
    <property type="entry name" value="DS_RBD"/>
    <property type="match status" value="1"/>
</dbReference>
<dbReference type="eggNOG" id="COG0571">
    <property type="taxonomic scope" value="Bacteria"/>
</dbReference>
<dbReference type="Pfam" id="PF00035">
    <property type="entry name" value="dsrm"/>
    <property type="match status" value="1"/>
</dbReference>
<comment type="function">
    <text evidence="9">Digests double-stranded RNA. Involved in the processing of primary rRNA transcript to yield the immediate precursors to the large and small rRNAs (23S and 16S). Processes some mRNAs, and tRNAs when they are encoded in the rRNA operon. Processes pre-crRNA and tracrRNA of type II CRISPR loci if present in the organism.</text>
</comment>
<dbReference type="GO" id="GO:0006364">
    <property type="term" value="P:rRNA processing"/>
    <property type="evidence" value="ECO:0007669"/>
    <property type="project" value="UniProtKB-UniRule"/>
</dbReference>
<dbReference type="GO" id="GO:0006397">
    <property type="term" value="P:mRNA processing"/>
    <property type="evidence" value="ECO:0007669"/>
    <property type="project" value="UniProtKB-UniRule"/>
</dbReference>
<sequence length="240" mass="26501">MKGSLSEREQWWQRELASFQERLGYLFSKKEILQEALTHASYAHEKGLHFHNERLEFLGDAVLELIVSANLFNGYPDVDEGTLTRYRSNLVCKNALSVWGKSIGLPQIIRLGKGLEQQGASASIIADTSEAVLGAVFSDGGFAAAQNVVRRYLFFQSNINAYDKNSDPKSLIQEETQKRGLGQPCYVVISTEGPPHMPIFTVQLKIDGQLYGSGQGHSIKVAETLAAQRALKQVGLGCKK</sequence>
<evidence type="ECO:0000256" key="9">
    <source>
        <dbReference type="HAMAP-Rule" id="MF_00104"/>
    </source>
</evidence>
<dbReference type="CDD" id="cd10845">
    <property type="entry name" value="DSRM_RNAse_III_family"/>
    <property type="match status" value="1"/>
</dbReference>
<keyword evidence="6 9" id="KW-0255">Endonuclease</keyword>
<dbReference type="GO" id="GO:0046872">
    <property type="term" value="F:metal ion binding"/>
    <property type="evidence" value="ECO:0007669"/>
    <property type="project" value="UniProtKB-KW"/>
</dbReference>
<dbReference type="Gene3D" id="3.30.160.20">
    <property type="match status" value="1"/>
</dbReference>
<dbReference type="PROSITE" id="PS00517">
    <property type="entry name" value="RNASE_3_1"/>
    <property type="match status" value="1"/>
</dbReference>
<dbReference type="NCBIfam" id="TIGR02191">
    <property type="entry name" value="RNaseIII"/>
    <property type="match status" value="1"/>
</dbReference>
<comment type="catalytic activity">
    <reaction evidence="1 9">
        <text>Endonucleolytic cleavage to 5'-phosphomonoester.</text>
        <dbReference type="EC" id="3.1.26.3"/>
    </reaction>
</comment>
<keyword evidence="7 9" id="KW-0378">Hydrolase</keyword>
<dbReference type="STRING" id="572547.Amico_1060"/>
<evidence type="ECO:0000256" key="1">
    <source>
        <dbReference type="ARBA" id="ARBA00000109"/>
    </source>
</evidence>
<feature type="binding site" evidence="9">
    <location>
        <position position="127"/>
    </location>
    <ligand>
        <name>Mg(2+)</name>
        <dbReference type="ChEBI" id="CHEBI:18420"/>
    </ligand>
</feature>
<reference evidence="12 13" key="1">
    <citation type="journal article" date="2010" name="Stand. Genomic Sci.">
        <title>Complete genome sequence of Aminobacterium colombiense type strain (ALA-1).</title>
        <authorList>
            <person name="Chertkov O."/>
            <person name="Sikorski J."/>
            <person name="Brambilla E."/>
            <person name="Lapidus A."/>
            <person name="Copeland A."/>
            <person name="Glavina Del Rio T."/>
            <person name="Nolan M."/>
            <person name="Lucas S."/>
            <person name="Tice H."/>
            <person name="Cheng J.F."/>
            <person name="Han C."/>
            <person name="Detter J.C."/>
            <person name="Bruce D."/>
            <person name="Tapia R."/>
            <person name="Goodwin L."/>
            <person name="Pitluck S."/>
            <person name="Liolios K."/>
            <person name="Ivanova N."/>
            <person name="Mavromatis K."/>
            <person name="Ovchinnikova G."/>
            <person name="Pati A."/>
            <person name="Chen A."/>
            <person name="Palaniappan K."/>
            <person name="Land M."/>
            <person name="Hauser L."/>
            <person name="Chang Y.J."/>
            <person name="Jeffries C.D."/>
            <person name="Spring S."/>
            <person name="Rohde M."/>
            <person name="Goker M."/>
            <person name="Bristow J."/>
            <person name="Eisen J.A."/>
            <person name="Markowitz V."/>
            <person name="Hugenholtz P."/>
            <person name="Kyrpides N.C."/>
            <person name="Klenk H.P."/>
        </authorList>
    </citation>
    <scope>NUCLEOTIDE SEQUENCE [LARGE SCALE GENOMIC DNA]</scope>
    <source>
        <strain evidence="13">DSM 12261 / ALA-1</strain>
    </source>
</reference>
<feature type="binding site" evidence="9">
    <location>
        <position position="130"/>
    </location>
    <ligand>
        <name>Mg(2+)</name>
        <dbReference type="ChEBI" id="CHEBI:18420"/>
    </ligand>
</feature>
<dbReference type="HOGENOM" id="CLU_000907_1_3_0"/>
<evidence type="ECO:0000259" key="11">
    <source>
        <dbReference type="PROSITE" id="PS50142"/>
    </source>
</evidence>
<dbReference type="PANTHER" id="PTHR11207:SF0">
    <property type="entry name" value="RIBONUCLEASE 3"/>
    <property type="match status" value="1"/>
</dbReference>
<dbReference type="GO" id="GO:0010468">
    <property type="term" value="P:regulation of gene expression"/>
    <property type="evidence" value="ECO:0007669"/>
    <property type="project" value="TreeGrafter"/>
</dbReference>
<feature type="active site" evidence="9">
    <location>
        <position position="60"/>
    </location>
</feature>
<keyword evidence="5 9" id="KW-0540">Nuclease</keyword>
<dbReference type="CDD" id="cd00593">
    <property type="entry name" value="RIBOc"/>
    <property type="match status" value="1"/>
</dbReference>
<dbReference type="GO" id="GO:0005737">
    <property type="term" value="C:cytoplasm"/>
    <property type="evidence" value="ECO:0007669"/>
    <property type="project" value="UniProtKB-SubCell"/>
</dbReference>
<feature type="domain" description="DRBM" evidence="10">
    <location>
        <begin position="167"/>
        <end position="236"/>
    </location>
</feature>
<evidence type="ECO:0000256" key="2">
    <source>
        <dbReference type="ARBA" id="ARBA00010183"/>
    </source>
</evidence>
<comment type="subcellular location">
    <subcellularLocation>
        <location evidence="9">Cytoplasm</location>
    </subcellularLocation>
</comment>
<dbReference type="HAMAP" id="MF_00104">
    <property type="entry name" value="RNase_III"/>
    <property type="match status" value="1"/>
</dbReference>
<gene>
    <name evidence="9" type="primary">rnc</name>
    <name evidence="12" type="ordered locus">Amico_1060</name>
</gene>
<dbReference type="SUPFAM" id="SSF54768">
    <property type="entry name" value="dsRNA-binding domain-like"/>
    <property type="match status" value="1"/>
</dbReference>
<dbReference type="GO" id="GO:0019843">
    <property type="term" value="F:rRNA binding"/>
    <property type="evidence" value="ECO:0007669"/>
    <property type="project" value="UniProtKB-KW"/>
</dbReference>
<dbReference type="KEGG" id="aco:Amico_1060"/>
<comment type="subunit">
    <text evidence="9">Homodimer.</text>
</comment>
<evidence type="ECO:0000256" key="8">
    <source>
        <dbReference type="ARBA" id="ARBA00022884"/>
    </source>
</evidence>
<dbReference type="InterPro" id="IPR000999">
    <property type="entry name" value="RNase_III_dom"/>
</dbReference>
<dbReference type="AlphaFoldDB" id="D5EF52"/>
<keyword evidence="3 9" id="KW-0698">rRNA processing</keyword>
<dbReference type="PROSITE" id="PS50142">
    <property type="entry name" value="RNASE_3_2"/>
    <property type="match status" value="1"/>
</dbReference>
<keyword evidence="8 9" id="KW-0694">RNA-binding</keyword>
<dbReference type="SUPFAM" id="SSF69065">
    <property type="entry name" value="RNase III domain-like"/>
    <property type="match status" value="1"/>
</dbReference>
<dbReference type="InterPro" id="IPR011907">
    <property type="entry name" value="RNase_III"/>
</dbReference>
<evidence type="ECO:0000256" key="4">
    <source>
        <dbReference type="ARBA" id="ARBA00022664"/>
    </source>
</evidence>
<feature type="active site" evidence="9">
    <location>
        <position position="130"/>
    </location>
</feature>
<comment type="cofactor">
    <cofactor evidence="9">
        <name>Mg(2+)</name>
        <dbReference type="ChEBI" id="CHEBI:18420"/>
    </cofactor>
</comment>
<accession>D5EF52</accession>
<organism evidence="12 13">
    <name type="scientific">Aminobacterium colombiense (strain DSM 12261 / ALA-1)</name>
    <dbReference type="NCBI Taxonomy" id="572547"/>
    <lineage>
        <taxon>Bacteria</taxon>
        <taxon>Thermotogati</taxon>
        <taxon>Synergistota</taxon>
        <taxon>Synergistia</taxon>
        <taxon>Synergistales</taxon>
        <taxon>Aminobacteriaceae</taxon>
        <taxon>Aminobacterium</taxon>
    </lineage>
</organism>
<keyword evidence="4 9" id="KW-0507">mRNA processing</keyword>
<feature type="domain" description="RNase III" evidence="11">
    <location>
        <begin position="16"/>
        <end position="141"/>
    </location>
</feature>
<evidence type="ECO:0000313" key="13">
    <source>
        <dbReference type="Proteomes" id="UP000002366"/>
    </source>
</evidence>
<keyword evidence="9" id="KW-0819">tRNA processing</keyword>
<keyword evidence="9" id="KW-0460">Magnesium</keyword>
<proteinExistence type="inferred from homology"/>
<dbReference type="EMBL" id="CP001997">
    <property type="protein sequence ID" value="ADE57184.1"/>
    <property type="molecule type" value="Genomic_DNA"/>
</dbReference>
<dbReference type="EC" id="3.1.26.3" evidence="9"/>
<feature type="binding site" evidence="9">
    <location>
        <position position="56"/>
    </location>
    <ligand>
        <name>Mg(2+)</name>
        <dbReference type="ChEBI" id="CHEBI:18420"/>
    </ligand>
</feature>
<dbReference type="InterPro" id="IPR036389">
    <property type="entry name" value="RNase_III_sf"/>
</dbReference>
<evidence type="ECO:0000256" key="5">
    <source>
        <dbReference type="ARBA" id="ARBA00022722"/>
    </source>
</evidence>
<comment type="similarity">
    <text evidence="2">Belongs to the ribonuclease III family.</text>
</comment>
<dbReference type="GO" id="GO:0004525">
    <property type="term" value="F:ribonuclease III activity"/>
    <property type="evidence" value="ECO:0007669"/>
    <property type="project" value="UniProtKB-UniRule"/>
</dbReference>
<dbReference type="PANTHER" id="PTHR11207">
    <property type="entry name" value="RIBONUCLEASE III"/>
    <property type="match status" value="1"/>
</dbReference>
<evidence type="ECO:0000256" key="3">
    <source>
        <dbReference type="ARBA" id="ARBA00022552"/>
    </source>
</evidence>
<keyword evidence="9" id="KW-0479">Metal-binding</keyword>
<dbReference type="Proteomes" id="UP000002366">
    <property type="component" value="Chromosome"/>
</dbReference>
<dbReference type="SMART" id="SM00358">
    <property type="entry name" value="DSRM"/>
    <property type="match status" value="1"/>
</dbReference>
<dbReference type="InterPro" id="IPR014720">
    <property type="entry name" value="dsRBD_dom"/>
</dbReference>
<keyword evidence="9" id="KW-0699">rRNA-binding</keyword>
<keyword evidence="13" id="KW-1185">Reference proteome</keyword>
<dbReference type="FunFam" id="1.10.1520.10:FF:000001">
    <property type="entry name" value="Ribonuclease 3"/>
    <property type="match status" value="1"/>
</dbReference>
<dbReference type="RefSeq" id="WP_013048447.1">
    <property type="nucleotide sequence ID" value="NC_014011.1"/>
</dbReference>
<evidence type="ECO:0000259" key="10">
    <source>
        <dbReference type="PROSITE" id="PS50137"/>
    </source>
</evidence>
<name>D5EF52_AMICL</name>
<dbReference type="Pfam" id="PF14622">
    <property type="entry name" value="Ribonucleas_3_3"/>
    <property type="match status" value="1"/>
</dbReference>
<evidence type="ECO:0000256" key="6">
    <source>
        <dbReference type="ARBA" id="ARBA00022759"/>
    </source>
</evidence>
<dbReference type="GO" id="GO:0003725">
    <property type="term" value="F:double-stranded RNA binding"/>
    <property type="evidence" value="ECO:0007669"/>
    <property type="project" value="TreeGrafter"/>
</dbReference>
<dbReference type="Gene3D" id="1.10.1520.10">
    <property type="entry name" value="Ribonuclease III domain"/>
    <property type="match status" value="1"/>
</dbReference>
<dbReference type="GO" id="GO:0008033">
    <property type="term" value="P:tRNA processing"/>
    <property type="evidence" value="ECO:0007669"/>
    <property type="project" value="UniProtKB-KW"/>
</dbReference>
<evidence type="ECO:0000256" key="7">
    <source>
        <dbReference type="ARBA" id="ARBA00022801"/>
    </source>
</evidence>
<protein>
    <recommendedName>
        <fullName evidence="9">Ribonuclease 3</fullName>
        <ecNumber evidence="9">3.1.26.3</ecNumber>
    </recommendedName>
    <alternativeName>
        <fullName evidence="9">Ribonuclease III</fullName>
        <shortName evidence="9">RNase III</shortName>
    </alternativeName>
</protein>
<keyword evidence="9" id="KW-0963">Cytoplasm</keyword>